<sequence length="327" mass="33918">MTWWHAAGLVLSGLGLASGHKASKEAMKLAQDQYKLSLAQYAAQREKAFEEVKQASDVANLTEAKGNVQEAYKAALNSLENAGVLRSQGLADEYGRTRKTDVSSLFDAGRIPDIETLRQARENKMADAAIGSGLAGEFSNAGAPGSTAGGWGAMYNAAATGSASALENRMRTIAGLQSHVSGIQDIESADQRGMSKLARSDTEQARMAKALEVDTGIADSTIGGQLTRKGGEITSAEASIDRGYNTGKAIFPGVDTSAYAKAAGTASLIGGVASAFDALRPREGIPSTIGIPYSSKLSTDYTKLYGGPKHPTLPPPTTGSGGFGTYT</sequence>
<accession>A0A381Z9X7</accession>
<reference evidence="2" key="1">
    <citation type="submission" date="2018-05" db="EMBL/GenBank/DDBJ databases">
        <authorList>
            <person name="Lanie J.A."/>
            <person name="Ng W.-L."/>
            <person name="Kazmierczak K.M."/>
            <person name="Andrzejewski T.M."/>
            <person name="Davidsen T.M."/>
            <person name="Wayne K.J."/>
            <person name="Tettelin H."/>
            <person name="Glass J.I."/>
            <person name="Rusch D."/>
            <person name="Podicherti R."/>
            <person name="Tsui H.-C.T."/>
            <person name="Winkler M.E."/>
        </authorList>
    </citation>
    <scope>NUCLEOTIDE SEQUENCE</scope>
</reference>
<dbReference type="AlphaFoldDB" id="A0A381Z9X7"/>
<protein>
    <submittedName>
        <fullName evidence="2">Uncharacterized protein</fullName>
    </submittedName>
</protein>
<evidence type="ECO:0000313" key="2">
    <source>
        <dbReference type="EMBL" id="SVA85999.1"/>
    </source>
</evidence>
<proteinExistence type="predicted"/>
<gene>
    <name evidence="2" type="ORF">METZ01_LOCUS138853</name>
</gene>
<feature type="region of interest" description="Disordered" evidence="1">
    <location>
        <begin position="306"/>
        <end position="327"/>
    </location>
</feature>
<dbReference type="EMBL" id="UINC01020490">
    <property type="protein sequence ID" value="SVA85999.1"/>
    <property type="molecule type" value="Genomic_DNA"/>
</dbReference>
<evidence type="ECO:0000256" key="1">
    <source>
        <dbReference type="SAM" id="MobiDB-lite"/>
    </source>
</evidence>
<organism evidence="2">
    <name type="scientific">marine metagenome</name>
    <dbReference type="NCBI Taxonomy" id="408172"/>
    <lineage>
        <taxon>unclassified sequences</taxon>
        <taxon>metagenomes</taxon>
        <taxon>ecological metagenomes</taxon>
    </lineage>
</organism>
<name>A0A381Z9X7_9ZZZZ</name>